<protein>
    <submittedName>
        <fullName evidence="2">Uncharacterized protein</fullName>
    </submittedName>
</protein>
<evidence type="ECO:0000256" key="1">
    <source>
        <dbReference type="SAM" id="MobiDB-lite"/>
    </source>
</evidence>
<dbReference type="Proteomes" id="UP001549119">
    <property type="component" value="Unassembled WGS sequence"/>
</dbReference>
<gene>
    <name evidence="2" type="ORF">ABIC20_007269</name>
</gene>
<keyword evidence="3" id="KW-1185">Reference proteome</keyword>
<name>A0ABV2NTL8_9HYPH</name>
<proteinExistence type="predicted"/>
<organism evidence="2 3">
    <name type="scientific">Methylobacterium radiotolerans</name>
    <dbReference type="NCBI Taxonomy" id="31998"/>
    <lineage>
        <taxon>Bacteria</taxon>
        <taxon>Pseudomonadati</taxon>
        <taxon>Pseudomonadota</taxon>
        <taxon>Alphaproteobacteria</taxon>
        <taxon>Hyphomicrobiales</taxon>
        <taxon>Methylobacteriaceae</taxon>
        <taxon>Methylobacterium</taxon>
    </lineage>
</organism>
<accession>A0ABV2NTL8</accession>
<evidence type="ECO:0000313" key="2">
    <source>
        <dbReference type="EMBL" id="MET3869884.1"/>
    </source>
</evidence>
<dbReference type="EMBL" id="JBEPNW010000007">
    <property type="protein sequence ID" value="MET3869884.1"/>
    <property type="molecule type" value="Genomic_DNA"/>
</dbReference>
<evidence type="ECO:0000313" key="3">
    <source>
        <dbReference type="Proteomes" id="UP001549119"/>
    </source>
</evidence>
<reference evidence="2 3" key="1">
    <citation type="submission" date="2024-06" db="EMBL/GenBank/DDBJ databases">
        <title>Genomics of switchgrass bacterial isolates.</title>
        <authorList>
            <person name="Shade A."/>
        </authorList>
    </citation>
    <scope>NUCLEOTIDE SEQUENCE [LARGE SCALE GENOMIC DNA]</scope>
    <source>
        <strain evidence="2 3">PvP084</strain>
    </source>
</reference>
<feature type="region of interest" description="Disordered" evidence="1">
    <location>
        <begin position="101"/>
        <end position="181"/>
    </location>
</feature>
<comment type="caution">
    <text evidence="2">The sequence shown here is derived from an EMBL/GenBank/DDBJ whole genome shotgun (WGS) entry which is preliminary data.</text>
</comment>
<dbReference type="RefSeq" id="WP_354405212.1">
    <property type="nucleotide sequence ID" value="NZ_JBEPNW010000007.1"/>
</dbReference>
<sequence>MPINRHQLAASLLAATHIAERHTIAAFVVESATQPAPNPFPETSVGAVRQVWRQRAAEFQSFDIKAVGLSCLLTALFGMSVDEVLVQEILRAGPAYRQRVSLRRRPSDRRGRALRQAWGRSAGSPDVARDAANSGPAATRSRHPGTTRSLRPDGDMINSPGCPGRSRRRVPDPQCGLRNRSRRRSMLSAWANPYRSGFARCRTTAMEKGCS</sequence>